<evidence type="ECO:0000313" key="2">
    <source>
        <dbReference type="Proteomes" id="UP001500945"/>
    </source>
</evidence>
<comment type="caution">
    <text evidence="1">The sequence shown here is derived from an EMBL/GenBank/DDBJ whole genome shotgun (WGS) entry which is preliminary data.</text>
</comment>
<accession>A0ABP8KK20</accession>
<dbReference type="InterPro" id="IPR006756">
    <property type="entry name" value="Phenol_hydroxylase"/>
</dbReference>
<dbReference type="Proteomes" id="UP001500945">
    <property type="component" value="Unassembled WGS sequence"/>
</dbReference>
<organism evidence="1 2">
    <name type="scientific">Fodinibacter luteus</name>
    <dbReference type="NCBI Taxonomy" id="552064"/>
    <lineage>
        <taxon>Bacteria</taxon>
        <taxon>Bacillati</taxon>
        <taxon>Actinomycetota</taxon>
        <taxon>Actinomycetes</taxon>
        <taxon>Micrococcales</taxon>
        <taxon>Intrasporangiaceae</taxon>
        <taxon>Fodinibacter (ex Wang et al. 2009)</taxon>
    </lineage>
</organism>
<sequence length="123" mass="14024">MTLQDTITRPETRSIGEYNPASRSAQELYGDDILLHVWWKGNPWFVAASTHRVSPQMTFADFWSGVFVPYHEEDPDFDASKGWEQFDWFLAVNRDTEPIQVSAEKTLADLGLTHKAVLGFTST</sequence>
<dbReference type="Pfam" id="PF04663">
    <property type="entry name" value="Phenol_monoox"/>
    <property type="match status" value="1"/>
</dbReference>
<gene>
    <name evidence="1" type="ORF">GCM10023168_26960</name>
</gene>
<evidence type="ECO:0008006" key="3">
    <source>
        <dbReference type="Google" id="ProtNLM"/>
    </source>
</evidence>
<keyword evidence="2" id="KW-1185">Reference proteome</keyword>
<proteinExistence type="predicted"/>
<evidence type="ECO:0000313" key="1">
    <source>
        <dbReference type="EMBL" id="GAA4408930.1"/>
    </source>
</evidence>
<dbReference type="EMBL" id="BAABGM010000016">
    <property type="protein sequence ID" value="GAA4408930.1"/>
    <property type="molecule type" value="Genomic_DNA"/>
</dbReference>
<dbReference type="InterPro" id="IPR043010">
    <property type="entry name" value="Phenol_hydroxylase_sf"/>
</dbReference>
<dbReference type="RefSeq" id="WP_345206870.1">
    <property type="nucleotide sequence ID" value="NZ_BAABGM010000016.1"/>
</dbReference>
<reference evidence="2" key="1">
    <citation type="journal article" date="2019" name="Int. J. Syst. Evol. Microbiol.">
        <title>The Global Catalogue of Microorganisms (GCM) 10K type strain sequencing project: providing services to taxonomists for standard genome sequencing and annotation.</title>
        <authorList>
            <consortium name="The Broad Institute Genomics Platform"/>
            <consortium name="The Broad Institute Genome Sequencing Center for Infectious Disease"/>
            <person name="Wu L."/>
            <person name="Ma J."/>
        </authorList>
    </citation>
    <scope>NUCLEOTIDE SEQUENCE [LARGE SCALE GENOMIC DNA]</scope>
    <source>
        <strain evidence="2">JCM 17809</strain>
    </source>
</reference>
<dbReference type="Gene3D" id="3.10.20.560">
    <property type="entry name" value="Phenol hydroxylase"/>
    <property type="match status" value="1"/>
</dbReference>
<protein>
    <recommendedName>
        <fullName evidence="3">Phenol hydroxylase</fullName>
    </recommendedName>
</protein>
<name>A0ABP8KK20_9MICO</name>